<dbReference type="Gramene" id="EFJ22506">
    <property type="protein sequence ID" value="EFJ22506"/>
    <property type="gene ID" value="SELMODRAFT_416318"/>
</dbReference>
<protein>
    <recommendedName>
        <fullName evidence="1">eIF3 subunit M C-terminal helix domain-containing protein</fullName>
    </recommendedName>
</protein>
<gene>
    <name evidence="2" type="ORF">SELMODRAFT_416318</name>
</gene>
<accession>D8RYW9</accession>
<dbReference type="Proteomes" id="UP000001514">
    <property type="component" value="Unassembled WGS sequence"/>
</dbReference>
<evidence type="ECO:0000313" key="2">
    <source>
        <dbReference type="EMBL" id="EFJ22506.1"/>
    </source>
</evidence>
<keyword evidence="3" id="KW-1185">Reference proteome</keyword>
<evidence type="ECO:0000313" key="3">
    <source>
        <dbReference type="Proteomes" id="UP000001514"/>
    </source>
</evidence>
<proteinExistence type="predicted"/>
<dbReference type="InParanoid" id="D8RYW9"/>
<dbReference type="EMBL" id="GL377595">
    <property type="protein sequence ID" value="EFJ22506.1"/>
    <property type="molecule type" value="Genomic_DNA"/>
</dbReference>
<dbReference type="KEGG" id="smo:SELMODRAFT_416318"/>
<organism evidence="3">
    <name type="scientific">Selaginella moellendorffii</name>
    <name type="common">Spikemoss</name>
    <dbReference type="NCBI Taxonomy" id="88036"/>
    <lineage>
        <taxon>Eukaryota</taxon>
        <taxon>Viridiplantae</taxon>
        <taxon>Streptophyta</taxon>
        <taxon>Embryophyta</taxon>
        <taxon>Tracheophyta</taxon>
        <taxon>Lycopodiopsida</taxon>
        <taxon>Selaginellales</taxon>
        <taxon>Selaginellaceae</taxon>
        <taxon>Selaginella</taxon>
    </lineage>
</organism>
<dbReference type="HOGENOM" id="CLU_2214552_0_0_1"/>
<name>D8RYW9_SELML</name>
<dbReference type="AlphaFoldDB" id="D8RYW9"/>
<reference evidence="2 3" key="1">
    <citation type="journal article" date="2011" name="Science">
        <title>The Selaginella genome identifies genetic changes associated with the evolution of vascular plants.</title>
        <authorList>
            <person name="Banks J.A."/>
            <person name="Nishiyama T."/>
            <person name="Hasebe M."/>
            <person name="Bowman J.L."/>
            <person name="Gribskov M."/>
            <person name="dePamphilis C."/>
            <person name="Albert V.A."/>
            <person name="Aono N."/>
            <person name="Aoyama T."/>
            <person name="Ambrose B.A."/>
            <person name="Ashton N.W."/>
            <person name="Axtell M.J."/>
            <person name="Barker E."/>
            <person name="Barker M.S."/>
            <person name="Bennetzen J.L."/>
            <person name="Bonawitz N.D."/>
            <person name="Chapple C."/>
            <person name="Cheng C."/>
            <person name="Correa L.G."/>
            <person name="Dacre M."/>
            <person name="DeBarry J."/>
            <person name="Dreyer I."/>
            <person name="Elias M."/>
            <person name="Engstrom E.M."/>
            <person name="Estelle M."/>
            <person name="Feng L."/>
            <person name="Finet C."/>
            <person name="Floyd S.K."/>
            <person name="Frommer W.B."/>
            <person name="Fujita T."/>
            <person name="Gramzow L."/>
            <person name="Gutensohn M."/>
            <person name="Harholt J."/>
            <person name="Hattori M."/>
            <person name="Heyl A."/>
            <person name="Hirai T."/>
            <person name="Hiwatashi Y."/>
            <person name="Ishikawa M."/>
            <person name="Iwata M."/>
            <person name="Karol K.G."/>
            <person name="Koehler B."/>
            <person name="Kolukisaoglu U."/>
            <person name="Kubo M."/>
            <person name="Kurata T."/>
            <person name="Lalonde S."/>
            <person name="Li K."/>
            <person name="Li Y."/>
            <person name="Litt A."/>
            <person name="Lyons E."/>
            <person name="Manning G."/>
            <person name="Maruyama T."/>
            <person name="Michael T.P."/>
            <person name="Mikami K."/>
            <person name="Miyazaki S."/>
            <person name="Morinaga S."/>
            <person name="Murata T."/>
            <person name="Mueller-Roeber B."/>
            <person name="Nelson D.R."/>
            <person name="Obara M."/>
            <person name="Oguri Y."/>
            <person name="Olmstead R.G."/>
            <person name="Onodera N."/>
            <person name="Petersen B.L."/>
            <person name="Pils B."/>
            <person name="Prigge M."/>
            <person name="Rensing S.A."/>
            <person name="Riano-Pachon D.M."/>
            <person name="Roberts A.W."/>
            <person name="Sato Y."/>
            <person name="Scheller H.V."/>
            <person name="Schulz B."/>
            <person name="Schulz C."/>
            <person name="Shakirov E.V."/>
            <person name="Shibagaki N."/>
            <person name="Shinohara N."/>
            <person name="Shippen D.E."/>
            <person name="Soerensen I."/>
            <person name="Sotooka R."/>
            <person name="Sugimoto N."/>
            <person name="Sugita M."/>
            <person name="Sumikawa N."/>
            <person name="Tanurdzic M."/>
            <person name="Theissen G."/>
            <person name="Ulvskov P."/>
            <person name="Wakazuki S."/>
            <person name="Weng J.K."/>
            <person name="Willats W.W."/>
            <person name="Wipf D."/>
            <person name="Wolf P.G."/>
            <person name="Yang L."/>
            <person name="Zimmer A.D."/>
            <person name="Zhu Q."/>
            <person name="Mitros T."/>
            <person name="Hellsten U."/>
            <person name="Loque D."/>
            <person name="Otillar R."/>
            <person name="Salamov A."/>
            <person name="Schmutz J."/>
            <person name="Shapiro H."/>
            <person name="Lindquist E."/>
            <person name="Lucas S."/>
            <person name="Rokhsar D."/>
            <person name="Grigoriev I.V."/>
        </authorList>
    </citation>
    <scope>NUCLEOTIDE SEQUENCE [LARGE SCALE GENOMIC DNA]</scope>
</reference>
<dbReference type="InterPro" id="IPR040750">
    <property type="entry name" value="eIF3m_C_helix"/>
</dbReference>
<sequence length="107" mass="12327">MAAALCCKGFKKIWKKNSKNERRNTLKLPHKLSSLVFVWNFPPPKFVLCIGAKEVNNAERVFGPTQWKELREMLAVWKENIWNVTRSVENARAARPRPLALQGQVVP</sequence>
<evidence type="ECO:0000259" key="1">
    <source>
        <dbReference type="Pfam" id="PF18005"/>
    </source>
</evidence>
<feature type="domain" description="eIF3 subunit M C-terminal helix" evidence="1">
    <location>
        <begin position="60"/>
        <end position="85"/>
    </location>
</feature>
<dbReference type="Pfam" id="PF18005">
    <property type="entry name" value="eIF3m_C_helix"/>
    <property type="match status" value="1"/>
</dbReference>